<sequence length="290" mass="31531">MPDDVGDTVMTVVPSPMTSPLISPTSTLAPDLAVDPPSPLISPALKLTSPTSPLISPALKLTSPMLSPSSPPKGFILRSPALLTVEEAETGLRAIEQHTQEMEALLLIVQRLHEELLATRAGLLKKHEDLIAQQLSHRRKRHDEDGLSVRNSPKTVQVEKVESSTAPSSPTNSNGSAAFGLTNPNSARSTPQVSPDRPLRAAKPQLSTSAISDLTSRDLTSRDLTSRNLTSRDLTSRNPTFDREVYDWVCEITKLSDVSTRGWRVCYSERFLGSISEYVSDCMLIALLIS</sequence>
<evidence type="ECO:0000313" key="2">
    <source>
        <dbReference type="EMBL" id="KOO36134.1"/>
    </source>
</evidence>
<comment type="caution">
    <text evidence="2">The sequence shown here is derived from an EMBL/GenBank/DDBJ whole genome shotgun (WGS) entry which is preliminary data.</text>
</comment>
<protein>
    <submittedName>
        <fullName evidence="2">Uncharacterized protein</fullName>
    </submittedName>
</protein>
<feature type="compositionally biased region" description="Low complexity" evidence="1">
    <location>
        <begin position="163"/>
        <end position="177"/>
    </location>
</feature>
<evidence type="ECO:0000313" key="3">
    <source>
        <dbReference type="Proteomes" id="UP000037460"/>
    </source>
</evidence>
<keyword evidence="3" id="KW-1185">Reference proteome</keyword>
<dbReference type="Proteomes" id="UP000037460">
    <property type="component" value="Unassembled WGS sequence"/>
</dbReference>
<dbReference type="AlphaFoldDB" id="A0A0M0KBH5"/>
<accession>A0A0M0KBH5</accession>
<evidence type="ECO:0000256" key="1">
    <source>
        <dbReference type="SAM" id="MobiDB-lite"/>
    </source>
</evidence>
<dbReference type="EMBL" id="JWZX01000625">
    <property type="protein sequence ID" value="KOO36134.1"/>
    <property type="molecule type" value="Genomic_DNA"/>
</dbReference>
<organism evidence="2 3">
    <name type="scientific">Chrysochromulina tobinii</name>
    <dbReference type="NCBI Taxonomy" id="1460289"/>
    <lineage>
        <taxon>Eukaryota</taxon>
        <taxon>Haptista</taxon>
        <taxon>Haptophyta</taxon>
        <taxon>Prymnesiophyceae</taxon>
        <taxon>Prymnesiales</taxon>
        <taxon>Chrysochromulinaceae</taxon>
        <taxon>Chrysochromulina</taxon>
    </lineage>
</organism>
<reference evidence="3" key="1">
    <citation type="journal article" date="2015" name="PLoS Genet.">
        <title>Genome Sequence and Transcriptome Analyses of Chrysochromulina tobin: Metabolic Tools for Enhanced Algal Fitness in the Prominent Order Prymnesiales (Haptophyceae).</title>
        <authorList>
            <person name="Hovde B.T."/>
            <person name="Deodato C.R."/>
            <person name="Hunsperger H.M."/>
            <person name="Ryken S.A."/>
            <person name="Yost W."/>
            <person name="Jha R.K."/>
            <person name="Patterson J."/>
            <person name="Monnat R.J. Jr."/>
            <person name="Barlow S.B."/>
            <person name="Starkenburg S.R."/>
            <person name="Cattolico R.A."/>
        </authorList>
    </citation>
    <scope>NUCLEOTIDE SEQUENCE</scope>
    <source>
        <strain evidence="3">CCMP291</strain>
    </source>
</reference>
<proteinExistence type="predicted"/>
<name>A0A0M0KBH5_9EUKA</name>
<feature type="region of interest" description="Disordered" evidence="1">
    <location>
        <begin position="135"/>
        <end position="212"/>
    </location>
</feature>
<gene>
    <name evidence="2" type="ORF">Ctob_014891</name>
</gene>
<feature type="compositionally biased region" description="Polar residues" evidence="1">
    <location>
        <begin position="182"/>
        <end position="193"/>
    </location>
</feature>